<evidence type="ECO:0000259" key="11">
    <source>
        <dbReference type="PROSITE" id="PS51831"/>
    </source>
</evidence>
<keyword evidence="3" id="KW-0342">GTP-binding</keyword>
<dbReference type="SUPFAM" id="SSF81271">
    <property type="entry name" value="TGS-like"/>
    <property type="match status" value="1"/>
</dbReference>
<dbReference type="Gene3D" id="3.30.460.10">
    <property type="entry name" value="Beta Polymerase, domain 2"/>
    <property type="match status" value="1"/>
</dbReference>
<dbReference type="GO" id="GO:0015949">
    <property type="term" value="P:nucleobase-containing small molecule interconversion"/>
    <property type="evidence" value="ECO:0007669"/>
    <property type="project" value="UniProtKB-ARBA"/>
</dbReference>
<dbReference type="InterPro" id="IPR033655">
    <property type="entry name" value="TGS_RelA/SpoT"/>
</dbReference>
<dbReference type="InterPro" id="IPR007685">
    <property type="entry name" value="RelA_SpoT"/>
</dbReference>
<evidence type="ECO:0000256" key="4">
    <source>
        <dbReference type="ARBA" id="ARBA00029754"/>
    </source>
</evidence>
<dbReference type="SUPFAM" id="SSF109604">
    <property type="entry name" value="HD-domain/PDEase-like"/>
    <property type="match status" value="1"/>
</dbReference>
<evidence type="ECO:0000256" key="1">
    <source>
        <dbReference type="ARBA" id="ARBA00013251"/>
    </source>
</evidence>
<dbReference type="FunFam" id="3.10.20.30:FF:000002">
    <property type="entry name" value="GTP pyrophosphokinase (RelA/SpoT)"/>
    <property type="match status" value="1"/>
</dbReference>
<dbReference type="GO" id="GO:0008728">
    <property type="term" value="F:GTP diphosphokinase activity"/>
    <property type="evidence" value="ECO:0007669"/>
    <property type="project" value="UniProtKB-EC"/>
</dbReference>
<dbReference type="GO" id="GO:0005886">
    <property type="term" value="C:plasma membrane"/>
    <property type="evidence" value="ECO:0007669"/>
    <property type="project" value="TreeGrafter"/>
</dbReference>
<feature type="coiled-coil region" evidence="8">
    <location>
        <begin position="246"/>
        <end position="277"/>
    </location>
</feature>
<evidence type="ECO:0000313" key="14">
    <source>
        <dbReference type="Proteomes" id="UP000637002"/>
    </source>
</evidence>
<evidence type="ECO:0000256" key="8">
    <source>
        <dbReference type="SAM" id="Coils"/>
    </source>
</evidence>
<feature type="domain" description="TGS" evidence="12">
    <location>
        <begin position="439"/>
        <end position="500"/>
    </location>
</feature>
<keyword evidence="14" id="KW-1185">Reference proteome</keyword>
<feature type="region of interest" description="Disordered" evidence="9">
    <location>
        <begin position="1"/>
        <end position="50"/>
    </location>
</feature>
<dbReference type="PROSITE" id="PS51880">
    <property type="entry name" value="TGS"/>
    <property type="match status" value="1"/>
</dbReference>
<keyword evidence="3" id="KW-0547">Nucleotide-binding</keyword>
<sequence>MPTAAKKAAPDKPVADKPVAVTAALSKGAPPAPERTAEAPAAEAPAPRPRPLMRQYELVERVKSYDPHADEALLDRAYVYAMRAHGSQMRASGDLYFSHPLAVAAILTDLKLDDATIVAAILHDVIEDTDATREEIDRLFGAEIGALVDGLTKIKKLDFVSKKATQGENFRKLLLAIAADVRVLLVKLADRLHNMRTLDHVPPAKRLRIAEETLDIYAPLAGRMGMQEMREELEELSFHHMKGDAQATIRKRLEEVVNKNERLIEQIETDLKAKLAERGIEARVLGRRKSPYSIFRKMERKSVAFEQLSDIFGFRVMVRSIDDCYRALGIVHTTWPMVPGRYKDYISTPKQNDYRSIHTTVVGPGHQRVELQIRTADMDSVAELGIAAHALYKEGLNDPSALANESRAYRWLRKTVDLLAEGDSPEEFLEHTKLELFHDQVFCFTPKGRLIALPRGATPIDFAYAVHTDVGNTAVGCKINGRISPLLSELQNGEEVEIIRANGQVPPAAWESLVVTGKARAAIRRASRAAVRKQYAGLGRQILERAFERAGKSFAEDKLKGALPRLARASIEDVLAAVGRGEMFSGDVVKAIFPDYQDDKRTAGTPPPSGWFGLDNGRSVKFRVPTNPDHIAPIPIRGLGGDLPVRFAPNGGAVPGDRIVGILTPGDGVTIYPIQSPALAAFENEPERWLDVRWDVDGRQRQRFPARIRLKSINEPGSLAQIAQVIADHDGNIENVAMVRPTADFTDVTVDLSVWDIKHLNNIIGELRAKRVINSVERVTN</sequence>
<dbReference type="Pfam" id="PF04607">
    <property type="entry name" value="RelA_SpoT"/>
    <property type="match status" value="1"/>
</dbReference>
<organism evidence="13 14">
    <name type="scientific">Chelatococcus reniformis</name>
    <dbReference type="NCBI Taxonomy" id="1494448"/>
    <lineage>
        <taxon>Bacteria</taxon>
        <taxon>Pseudomonadati</taxon>
        <taxon>Pseudomonadota</taxon>
        <taxon>Alphaproteobacteria</taxon>
        <taxon>Hyphomicrobiales</taxon>
        <taxon>Chelatococcaceae</taxon>
        <taxon>Chelatococcus</taxon>
    </lineage>
</organism>
<dbReference type="FunFam" id="1.10.3210.10:FF:000001">
    <property type="entry name" value="GTP pyrophosphokinase RelA"/>
    <property type="match status" value="1"/>
</dbReference>
<dbReference type="SUPFAM" id="SSF55021">
    <property type="entry name" value="ACT-like"/>
    <property type="match status" value="1"/>
</dbReference>
<proteinExistence type="inferred from homology"/>
<dbReference type="InterPro" id="IPR006674">
    <property type="entry name" value="HD_domain"/>
</dbReference>
<dbReference type="NCBIfam" id="TIGR00691">
    <property type="entry name" value="spoT_relA"/>
    <property type="match status" value="1"/>
</dbReference>
<dbReference type="InterPro" id="IPR004095">
    <property type="entry name" value="TGS"/>
</dbReference>
<keyword evidence="8" id="KW-0175">Coiled coil</keyword>
<dbReference type="InterPro" id="IPR043519">
    <property type="entry name" value="NT_sf"/>
</dbReference>
<evidence type="ECO:0000256" key="9">
    <source>
        <dbReference type="SAM" id="MobiDB-lite"/>
    </source>
</evidence>
<dbReference type="SMART" id="SM00471">
    <property type="entry name" value="HDc"/>
    <property type="match status" value="1"/>
</dbReference>
<dbReference type="EMBL" id="BMGG01000005">
    <property type="protein sequence ID" value="GGC69025.1"/>
    <property type="molecule type" value="Genomic_DNA"/>
</dbReference>
<dbReference type="SMART" id="SM00954">
    <property type="entry name" value="RelA_SpoT"/>
    <property type="match status" value="1"/>
</dbReference>
<comment type="similarity">
    <text evidence="7">Belongs to the relA/spoT family.</text>
</comment>
<evidence type="ECO:0000256" key="7">
    <source>
        <dbReference type="RuleBase" id="RU003847"/>
    </source>
</evidence>
<dbReference type="PANTHER" id="PTHR21262">
    <property type="entry name" value="GUANOSINE-3',5'-BIS DIPHOSPHATE 3'-PYROPHOSPHOHYDROLASE"/>
    <property type="match status" value="1"/>
</dbReference>
<dbReference type="CDD" id="cd01668">
    <property type="entry name" value="TGS_RSH"/>
    <property type="match status" value="1"/>
</dbReference>
<evidence type="ECO:0000256" key="6">
    <source>
        <dbReference type="ARBA" id="ARBA00048244"/>
    </source>
</evidence>
<dbReference type="Pfam" id="PF02824">
    <property type="entry name" value="TGS"/>
    <property type="match status" value="1"/>
</dbReference>
<dbReference type="CDD" id="cd00077">
    <property type="entry name" value="HDc"/>
    <property type="match status" value="1"/>
</dbReference>
<dbReference type="PROSITE" id="PS51831">
    <property type="entry name" value="HD"/>
    <property type="match status" value="1"/>
</dbReference>
<dbReference type="Gene3D" id="3.10.20.30">
    <property type="match status" value="1"/>
</dbReference>
<evidence type="ECO:0000259" key="10">
    <source>
        <dbReference type="PROSITE" id="PS51671"/>
    </source>
</evidence>
<comment type="caution">
    <text evidence="13">The sequence shown here is derived from an EMBL/GenBank/DDBJ whole genome shotgun (WGS) entry which is preliminary data.</text>
</comment>
<dbReference type="Pfam" id="PF13328">
    <property type="entry name" value="HD_4"/>
    <property type="match status" value="1"/>
</dbReference>
<protein>
    <recommendedName>
        <fullName evidence="2">GTP pyrophosphokinase rsh</fullName>
        <ecNumber evidence="1">2.7.6.5</ecNumber>
    </recommendedName>
    <alternativeName>
        <fullName evidence="5">(p)ppGpp synthase</fullName>
    </alternativeName>
    <alternativeName>
        <fullName evidence="4">ATP:GTP 3'-pyrophosphotransferase</fullName>
    </alternativeName>
</protein>
<dbReference type="InterPro" id="IPR002912">
    <property type="entry name" value="ACT_dom"/>
</dbReference>
<dbReference type="InterPro" id="IPR045865">
    <property type="entry name" value="ACT-like_dom_sf"/>
</dbReference>
<accession>A0A916UFG1</accession>
<dbReference type="PANTHER" id="PTHR21262:SF36">
    <property type="entry name" value="BIFUNCTIONAL (P)PPGPP SYNTHASE_HYDROLASE SPOT"/>
    <property type="match status" value="1"/>
</dbReference>
<evidence type="ECO:0000313" key="13">
    <source>
        <dbReference type="EMBL" id="GGC69025.1"/>
    </source>
</evidence>
<dbReference type="InterPro" id="IPR012676">
    <property type="entry name" value="TGS-like"/>
</dbReference>
<dbReference type="GO" id="GO:0015969">
    <property type="term" value="P:guanosine tetraphosphate metabolic process"/>
    <property type="evidence" value="ECO:0007669"/>
    <property type="project" value="InterPro"/>
</dbReference>
<evidence type="ECO:0000259" key="12">
    <source>
        <dbReference type="PROSITE" id="PS51880"/>
    </source>
</evidence>
<dbReference type="SUPFAM" id="SSF81301">
    <property type="entry name" value="Nucleotidyltransferase"/>
    <property type="match status" value="1"/>
</dbReference>
<dbReference type="AlphaFoldDB" id="A0A916UFG1"/>
<dbReference type="FunFam" id="3.30.460.10:FF:000001">
    <property type="entry name" value="GTP pyrophosphokinase RelA"/>
    <property type="match status" value="1"/>
</dbReference>
<dbReference type="EC" id="2.7.6.5" evidence="1"/>
<evidence type="ECO:0000256" key="3">
    <source>
        <dbReference type="ARBA" id="ARBA00023134"/>
    </source>
</evidence>
<reference evidence="13" key="1">
    <citation type="journal article" date="2014" name="Int. J. Syst. Evol. Microbiol.">
        <title>Complete genome sequence of Corynebacterium casei LMG S-19264T (=DSM 44701T), isolated from a smear-ripened cheese.</title>
        <authorList>
            <consortium name="US DOE Joint Genome Institute (JGI-PGF)"/>
            <person name="Walter F."/>
            <person name="Albersmeier A."/>
            <person name="Kalinowski J."/>
            <person name="Ruckert C."/>
        </authorList>
    </citation>
    <scope>NUCLEOTIDE SEQUENCE</scope>
    <source>
        <strain evidence="13">CGMCC 1.12919</strain>
    </source>
</reference>
<reference evidence="13" key="2">
    <citation type="submission" date="2020-09" db="EMBL/GenBank/DDBJ databases">
        <authorList>
            <person name="Sun Q."/>
            <person name="Zhou Y."/>
        </authorList>
    </citation>
    <scope>NUCLEOTIDE SEQUENCE</scope>
    <source>
        <strain evidence="13">CGMCC 1.12919</strain>
    </source>
</reference>
<dbReference type="GO" id="GO:0042594">
    <property type="term" value="P:response to starvation"/>
    <property type="evidence" value="ECO:0007669"/>
    <property type="project" value="TreeGrafter"/>
</dbReference>
<dbReference type="GO" id="GO:0005525">
    <property type="term" value="F:GTP binding"/>
    <property type="evidence" value="ECO:0007669"/>
    <property type="project" value="UniProtKB-KW"/>
</dbReference>
<feature type="domain" description="ACT" evidence="10">
    <location>
        <begin position="707"/>
        <end position="781"/>
    </location>
</feature>
<feature type="domain" description="HD" evidence="11">
    <location>
        <begin position="96"/>
        <end position="195"/>
    </location>
</feature>
<dbReference type="InterPro" id="IPR012675">
    <property type="entry name" value="Beta-grasp_dom_sf"/>
</dbReference>
<gene>
    <name evidence="13" type="ORF">GCM10010994_29440</name>
</gene>
<evidence type="ECO:0000256" key="2">
    <source>
        <dbReference type="ARBA" id="ARBA00014315"/>
    </source>
</evidence>
<dbReference type="InterPro" id="IPR003607">
    <property type="entry name" value="HD/PDEase_dom"/>
</dbReference>
<comment type="function">
    <text evidence="7">In eubacteria ppGpp (guanosine 3'-diphosphate 5'-diphosphate) is a mediator of the stringent response that coordinates a variety of cellular activities in response to changes in nutritional abundance.</text>
</comment>
<dbReference type="Gene3D" id="3.30.70.260">
    <property type="match status" value="1"/>
</dbReference>
<dbReference type="Pfam" id="PF13291">
    <property type="entry name" value="ACT_4"/>
    <property type="match status" value="1"/>
</dbReference>
<dbReference type="GO" id="GO:0008893">
    <property type="term" value="F:guanosine-3',5'-bis(diphosphate) 3'-diphosphatase activity"/>
    <property type="evidence" value="ECO:0007669"/>
    <property type="project" value="TreeGrafter"/>
</dbReference>
<dbReference type="PROSITE" id="PS51671">
    <property type="entry name" value="ACT"/>
    <property type="match status" value="1"/>
</dbReference>
<dbReference type="InterPro" id="IPR004811">
    <property type="entry name" value="RelA/Spo_fam"/>
</dbReference>
<dbReference type="Gene3D" id="1.10.3210.10">
    <property type="entry name" value="Hypothetical protein af1432"/>
    <property type="match status" value="1"/>
</dbReference>
<dbReference type="Proteomes" id="UP000637002">
    <property type="component" value="Unassembled WGS sequence"/>
</dbReference>
<evidence type="ECO:0000256" key="5">
    <source>
        <dbReference type="ARBA" id="ARBA00032407"/>
    </source>
</evidence>
<dbReference type="CDD" id="cd05399">
    <property type="entry name" value="NT_Rel-Spo_like"/>
    <property type="match status" value="1"/>
</dbReference>
<dbReference type="Pfam" id="PF19296">
    <property type="entry name" value="RelA_AH_RIS"/>
    <property type="match status" value="1"/>
</dbReference>
<dbReference type="CDD" id="cd04876">
    <property type="entry name" value="ACT_RelA-SpoT"/>
    <property type="match status" value="1"/>
</dbReference>
<comment type="catalytic activity">
    <reaction evidence="6">
        <text>GTP + ATP = guanosine 3'-diphosphate 5'-triphosphate + AMP</text>
        <dbReference type="Rhea" id="RHEA:22088"/>
        <dbReference type="ChEBI" id="CHEBI:30616"/>
        <dbReference type="ChEBI" id="CHEBI:37565"/>
        <dbReference type="ChEBI" id="CHEBI:142410"/>
        <dbReference type="ChEBI" id="CHEBI:456215"/>
        <dbReference type="EC" id="2.7.6.5"/>
    </reaction>
</comment>
<dbReference type="InterPro" id="IPR045600">
    <property type="entry name" value="RelA/SpoT_AH_RIS"/>
</dbReference>
<name>A0A916UFG1_9HYPH</name>